<dbReference type="Pfam" id="PF00089">
    <property type="entry name" value="Trypsin"/>
    <property type="match status" value="1"/>
</dbReference>
<evidence type="ECO:0000256" key="6">
    <source>
        <dbReference type="ARBA" id="ARBA00022825"/>
    </source>
</evidence>
<dbReference type="HOGENOM" id="CLU_006842_7_0_1"/>
<dbReference type="InterPro" id="IPR018114">
    <property type="entry name" value="TRYPSIN_HIS"/>
</dbReference>
<evidence type="ECO:0000256" key="4">
    <source>
        <dbReference type="ARBA" id="ARBA00022729"/>
    </source>
</evidence>
<dbReference type="GO" id="GO:0006508">
    <property type="term" value="P:proteolysis"/>
    <property type="evidence" value="ECO:0007669"/>
    <property type="project" value="UniProtKB-KW"/>
</dbReference>
<dbReference type="PANTHER" id="PTHR24276">
    <property type="entry name" value="POLYSERASE-RELATED"/>
    <property type="match status" value="1"/>
</dbReference>
<dbReference type="MEROPS" id="S01.A86"/>
<dbReference type="EC" id="3.4.21.4" evidence="10"/>
<dbReference type="GO" id="GO:0004252">
    <property type="term" value="F:serine-type endopeptidase activity"/>
    <property type="evidence" value="ECO:0007669"/>
    <property type="project" value="UniProtKB-EC"/>
</dbReference>
<dbReference type="AlphaFoldDB" id="B4PZX7"/>
<keyword evidence="4 11" id="KW-0732">Signal</keyword>
<dbReference type="InterPro" id="IPR009003">
    <property type="entry name" value="Peptidase_S1_PA"/>
</dbReference>
<proteinExistence type="inferred from homology"/>
<keyword evidence="14" id="KW-1185">Reference proteome</keyword>
<feature type="chain" id="PRO_5002822800" description="trypsin" evidence="11">
    <location>
        <begin position="18"/>
        <end position="244"/>
    </location>
</feature>
<name>B4PZX7_DROYA</name>
<dbReference type="CDD" id="cd00190">
    <property type="entry name" value="Tryp_SPc"/>
    <property type="match status" value="1"/>
</dbReference>
<keyword evidence="3" id="KW-0645">Protease</keyword>
<dbReference type="GO" id="GO:0005576">
    <property type="term" value="C:extracellular region"/>
    <property type="evidence" value="ECO:0007669"/>
    <property type="project" value="UniProtKB-SubCell"/>
</dbReference>
<dbReference type="eggNOG" id="KOG3627">
    <property type="taxonomic scope" value="Eukaryota"/>
</dbReference>
<dbReference type="InterPro" id="IPR043504">
    <property type="entry name" value="Peptidase_S1_PA_chymotrypsin"/>
</dbReference>
<reference evidence="13 14" key="2">
    <citation type="journal article" date="2007" name="PLoS Biol.">
        <title>Principles of genome evolution in the Drosophila melanogaster species group.</title>
        <authorList>
            <person name="Ranz J.M."/>
            <person name="Maurin D."/>
            <person name="Chan Y.S."/>
            <person name="von Grotthuss M."/>
            <person name="Hillier L.W."/>
            <person name="Roote J."/>
            <person name="Ashburner M."/>
            <person name="Bergman C.M."/>
        </authorList>
    </citation>
    <scope>NUCLEOTIDE SEQUENCE [LARGE SCALE GENOMIC DNA]</scope>
    <source>
        <strain evidence="14">Tai18E2 / Tucson 14021-0261.01</strain>
    </source>
</reference>
<comment type="subcellular location">
    <subcellularLocation>
        <location evidence="1">Secreted</location>
        <location evidence="1">Extracellular space</location>
    </subcellularLocation>
</comment>
<comment type="catalytic activity">
    <reaction evidence="9">
        <text>Preferential cleavage: Arg-|-Xaa, Lys-|-Xaa.</text>
        <dbReference type="EC" id="3.4.21.4"/>
    </reaction>
</comment>
<sequence length="244" mass="25954">MCIQLTLLIASVALISAEWMPERIARPQPVNISKVPWQASILGNKWCGGAIVNERTVLTAAHCVVSGDPKNYSVSVGASATLKGGQLVKVQSIIRHEGYNEVSNSNDIVILRLRTRLRLGANVQPIPLAESVPSGGSAALVSSWARTKKDRRGPMSQTLLSTSVDIVDQQACRKFYPNKSSVLCATSHGASACRGDSGCPLVSDGKLVGIVSFGVASPHPTYPGGYANVAELRPWILQTIARLV</sequence>
<evidence type="ECO:0000256" key="1">
    <source>
        <dbReference type="ARBA" id="ARBA00004239"/>
    </source>
</evidence>
<evidence type="ECO:0000256" key="7">
    <source>
        <dbReference type="ARBA" id="ARBA00023145"/>
    </source>
</evidence>
<dbReference type="KEGG" id="dya:Dyak_GE15822"/>
<protein>
    <recommendedName>
        <fullName evidence="10">trypsin</fullName>
        <ecNumber evidence="10">3.4.21.4</ecNumber>
    </recommendedName>
</protein>
<dbReference type="Gene3D" id="2.40.10.10">
    <property type="entry name" value="Trypsin-like serine proteases"/>
    <property type="match status" value="1"/>
</dbReference>
<dbReference type="SUPFAM" id="SSF50494">
    <property type="entry name" value="Trypsin-like serine proteases"/>
    <property type="match status" value="1"/>
</dbReference>
<evidence type="ECO:0000256" key="10">
    <source>
        <dbReference type="ARBA" id="ARBA00038868"/>
    </source>
</evidence>
<evidence type="ECO:0000256" key="9">
    <source>
        <dbReference type="ARBA" id="ARBA00036320"/>
    </source>
</evidence>
<feature type="signal peptide" evidence="11">
    <location>
        <begin position="1"/>
        <end position="17"/>
    </location>
</feature>
<organism evidence="13 14">
    <name type="scientific">Drosophila yakuba</name>
    <name type="common">Fruit fly</name>
    <dbReference type="NCBI Taxonomy" id="7245"/>
    <lineage>
        <taxon>Eukaryota</taxon>
        <taxon>Metazoa</taxon>
        <taxon>Ecdysozoa</taxon>
        <taxon>Arthropoda</taxon>
        <taxon>Hexapoda</taxon>
        <taxon>Insecta</taxon>
        <taxon>Pterygota</taxon>
        <taxon>Neoptera</taxon>
        <taxon>Endopterygota</taxon>
        <taxon>Diptera</taxon>
        <taxon>Brachycera</taxon>
        <taxon>Muscomorpha</taxon>
        <taxon>Ephydroidea</taxon>
        <taxon>Drosophilidae</taxon>
        <taxon>Drosophila</taxon>
        <taxon>Sophophora</taxon>
    </lineage>
</organism>
<keyword evidence="6" id="KW-0720">Serine protease</keyword>
<keyword evidence="7" id="KW-0865">Zymogen</keyword>
<dbReference type="PhylomeDB" id="B4PZX7"/>
<dbReference type="SMART" id="SM00020">
    <property type="entry name" value="Tryp_SPc"/>
    <property type="match status" value="1"/>
</dbReference>
<dbReference type="InterPro" id="IPR050430">
    <property type="entry name" value="Peptidase_S1"/>
</dbReference>
<evidence type="ECO:0000256" key="3">
    <source>
        <dbReference type="ARBA" id="ARBA00022670"/>
    </source>
</evidence>
<feature type="domain" description="Peptidase S1" evidence="12">
    <location>
        <begin position="14"/>
        <end position="241"/>
    </location>
</feature>
<evidence type="ECO:0000256" key="5">
    <source>
        <dbReference type="ARBA" id="ARBA00022801"/>
    </source>
</evidence>
<dbReference type="PROSITE" id="PS50240">
    <property type="entry name" value="TRYPSIN_DOM"/>
    <property type="match status" value="1"/>
</dbReference>
<evidence type="ECO:0000256" key="2">
    <source>
        <dbReference type="ARBA" id="ARBA00007664"/>
    </source>
</evidence>
<evidence type="ECO:0000256" key="8">
    <source>
        <dbReference type="ARBA" id="ARBA00023157"/>
    </source>
</evidence>
<evidence type="ECO:0000313" key="14">
    <source>
        <dbReference type="Proteomes" id="UP000002282"/>
    </source>
</evidence>
<dbReference type="FunFam" id="2.40.10.10:FF:000073">
    <property type="entry name" value="Trypsin alpha"/>
    <property type="match status" value="1"/>
</dbReference>
<dbReference type="InterPro" id="IPR001254">
    <property type="entry name" value="Trypsin_dom"/>
</dbReference>
<keyword evidence="5 13" id="KW-0378">Hydrolase</keyword>
<keyword evidence="8" id="KW-1015">Disulfide bond</keyword>
<evidence type="ECO:0000259" key="12">
    <source>
        <dbReference type="PROSITE" id="PS50240"/>
    </source>
</evidence>
<comment type="similarity">
    <text evidence="2">Belongs to the peptidase S1 family.</text>
</comment>
<dbReference type="PROSITE" id="PS00134">
    <property type="entry name" value="TRYPSIN_HIS"/>
    <property type="match status" value="1"/>
</dbReference>
<dbReference type="SMR" id="B4PZX7"/>
<dbReference type="PRINTS" id="PR00722">
    <property type="entry name" value="CHYMOTRYPSIN"/>
</dbReference>
<accession>B4PZX7</accession>
<evidence type="ECO:0000313" key="13">
    <source>
        <dbReference type="EMBL" id="EDX02183.1"/>
    </source>
</evidence>
<dbReference type="EMBL" id="CM000162">
    <property type="protein sequence ID" value="EDX02183.1"/>
    <property type="molecule type" value="Genomic_DNA"/>
</dbReference>
<gene>
    <name evidence="13" type="primary">Dyak\GE15822</name>
    <name evidence="13" type="synonym">dyak_GLEANR_17300</name>
    <name evidence="13" type="synonym">GE15822</name>
    <name evidence="13" type="ORF">Dyak_GE15822</name>
</gene>
<dbReference type="OMA" id="NACIEAY"/>
<dbReference type="OrthoDB" id="10059102at2759"/>
<evidence type="ECO:0000256" key="11">
    <source>
        <dbReference type="SAM" id="SignalP"/>
    </source>
</evidence>
<dbReference type="PANTHER" id="PTHR24276:SF91">
    <property type="entry name" value="AT26814P-RELATED"/>
    <property type="match status" value="1"/>
</dbReference>
<reference evidence="13 14" key="1">
    <citation type="journal article" date="2007" name="Nature">
        <title>Evolution of genes and genomes on the Drosophila phylogeny.</title>
        <authorList>
            <consortium name="Drosophila 12 Genomes Consortium"/>
            <person name="Clark A.G."/>
            <person name="Eisen M.B."/>
            <person name="Smith D.R."/>
            <person name="Bergman C.M."/>
            <person name="Oliver B."/>
            <person name="Markow T.A."/>
            <person name="Kaufman T.C."/>
            <person name="Kellis M."/>
            <person name="Gelbart W."/>
            <person name="Iyer V.N."/>
            <person name="Pollard D.A."/>
            <person name="Sackton T.B."/>
            <person name="Larracuente A.M."/>
            <person name="Singh N.D."/>
            <person name="Abad J.P."/>
            <person name="Abt D.N."/>
            <person name="Adryan B."/>
            <person name="Aguade M."/>
            <person name="Akashi H."/>
            <person name="Anderson W.W."/>
            <person name="Aquadro C.F."/>
            <person name="Ardell D.H."/>
            <person name="Arguello R."/>
            <person name="Artieri C.G."/>
            <person name="Barbash D.A."/>
            <person name="Barker D."/>
            <person name="Barsanti P."/>
            <person name="Batterham P."/>
            <person name="Batzoglou S."/>
            <person name="Begun D."/>
            <person name="Bhutkar A."/>
            <person name="Blanco E."/>
            <person name="Bosak S.A."/>
            <person name="Bradley R.K."/>
            <person name="Brand A.D."/>
            <person name="Brent M.R."/>
            <person name="Brooks A.N."/>
            <person name="Brown R.H."/>
            <person name="Butlin R.K."/>
            <person name="Caggese C."/>
            <person name="Calvi B.R."/>
            <person name="Bernardo de Carvalho A."/>
            <person name="Caspi A."/>
            <person name="Castrezana S."/>
            <person name="Celniker S.E."/>
            <person name="Chang J.L."/>
            <person name="Chapple C."/>
            <person name="Chatterji S."/>
            <person name="Chinwalla A."/>
            <person name="Civetta A."/>
            <person name="Clifton S.W."/>
            <person name="Comeron J.M."/>
            <person name="Costello J.C."/>
            <person name="Coyne J.A."/>
            <person name="Daub J."/>
            <person name="David R.G."/>
            <person name="Delcher A.L."/>
            <person name="Delehaunty K."/>
            <person name="Do C.B."/>
            <person name="Ebling H."/>
            <person name="Edwards K."/>
            <person name="Eickbush T."/>
            <person name="Evans J.D."/>
            <person name="Filipski A."/>
            <person name="Findeiss S."/>
            <person name="Freyhult E."/>
            <person name="Fulton L."/>
            <person name="Fulton R."/>
            <person name="Garcia A.C."/>
            <person name="Gardiner A."/>
            <person name="Garfield D.A."/>
            <person name="Garvin B.E."/>
            <person name="Gibson G."/>
            <person name="Gilbert D."/>
            <person name="Gnerre S."/>
            <person name="Godfrey J."/>
            <person name="Good R."/>
            <person name="Gotea V."/>
            <person name="Gravely B."/>
            <person name="Greenberg A.J."/>
            <person name="Griffiths-Jones S."/>
            <person name="Gross S."/>
            <person name="Guigo R."/>
            <person name="Gustafson E.A."/>
            <person name="Haerty W."/>
            <person name="Hahn M.W."/>
            <person name="Halligan D.L."/>
            <person name="Halpern A.L."/>
            <person name="Halter G.M."/>
            <person name="Han M.V."/>
            <person name="Heger A."/>
            <person name="Hillier L."/>
            <person name="Hinrichs A.S."/>
            <person name="Holmes I."/>
            <person name="Hoskins R.A."/>
            <person name="Hubisz M.J."/>
            <person name="Hultmark D."/>
            <person name="Huntley M.A."/>
            <person name="Jaffe D.B."/>
            <person name="Jagadeeshan S."/>
            <person name="Jeck W.R."/>
            <person name="Johnson J."/>
            <person name="Jones C.D."/>
            <person name="Jordan W.C."/>
            <person name="Karpen G.H."/>
            <person name="Kataoka E."/>
            <person name="Keightley P.D."/>
            <person name="Kheradpour P."/>
            <person name="Kirkness E.F."/>
            <person name="Koerich L.B."/>
            <person name="Kristiansen K."/>
            <person name="Kudrna D."/>
            <person name="Kulathinal R.J."/>
            <person name="Kumar S."/>
            <person name="Kwok R."/>
            <person name="Lander E."/>
            <person name="Langley C.H."/>
            <person name="Lapoint R."/>
            <person name="Lazzaro B.P."/>
            <person name="Lee S.J."/>
            <person name="Levesque L."/>
            <person name="Li R."/>
            <person name="Lin C.F."/>
            <person name="Lin M.F."/>
            <person name="Lindblad-Toh K."/>
            <person name="Llopart A."/>
            <person name="Long M."/>
            <person name="Low L."/>
            <person name="Lozovsky E."/>
            <person name="Lu J."/>
            <person name="Luo M."/>
            <person name="Machado C.A."/>
            <person name="Makalowski W."/>
            <person name="Marzo M."/>
            <person name="Matsuda M."/>
            <person name="Matzkin L."/>
            <person name="McAllister B."/>
            <person name="McBride C.S."/>
            <person name="McKernan B."/>
            <person name="McKernan K."/>
            <person name="Mendez-Lago M."/>
            <person name="Minx P."/>
            <person name="Mollenhauer M.U."/>
            <person name="Montooth K."/>
            <person name="Mount S.M."/>
            <person name="Mu X."/>
            <person name="Myers E."/>
            <person name="Negre B."/>
            <person name="Newfeld S."/>
            <person name="Nielsen R."/>
            <person name="Noor M.A."/>
            <person name="O'Grady P."/>
            <person name="Pachter L."/>
            <person name="Papaceit M."/>
            <person name="Parisi M.J."/>
            <person name="Parisi M."/>
            <person name="Parts L."/>
            <person name="Pedersen J.S."/>
            <person name="Pesole G."/>
            <person name="Phillippy A.M."/>
            <person name="Ponting C.P."/>
            <person name="Pop M."/>
            <person name="Porcelli D."/>
            <person name="Powell J.R."/>
            <person name="Prohaska S."/>
            <person name="Pruitt K."/>
            <person name="Puig M."/>
            <person name="Quesneville H."/>
            <person name="Ram K.R."/>
            <person name="Rand D."/>
            <person name="Rasmussen M.D."/>
            <person name="Reed L.K."/>
            <person name="Reenan R."/>
            <person name="Reily A."/>
            <person name="Remington K.A."/>
            <person name="Rieger T.T."/>
            <person name="Ritchie M.G."/>
            <person name="Robin C."/>
            <person name="Rogers Y.H."/>
            <person name="Rohde C."/>
            <person name="Rozas J."/>
            <person name="Rubenfield M.J."/>
            <person name="Ruiz A."/>
            <person name="Russo S."/>
            <person name="Salzberg S.L."/>
            <person name="Sanchez-Gracia A."/>
            <person name="Saranga D.J."/>
            <person name="Sato H."/>
            <person name="Schaeffer S.W."/>
            <person name="Schatz M.C."/>
            <person name="Schlenke T."/>
            <person name="Schwartz R."/>
            <person name="Segarra C."/>
            <person name="Singh R.S."/>
            <person name="Sirot L."/>
            <person name="Sirota M."/>
            <person name="Sisneros N.B."/>
            <person name="Smith C.D."/>
            <person name="Smith T.F."/>
            <person name="Spieth J."/>
            <person name="Stage D.E."/>
            <person name="Stark A."/>
            <person name="Stephan W."/>
            <person name="Strausberg R.L."/>
            <person name="Strempel S."/>
            <person name="Sturgill D."/>
            <person name="Sutton G."/>
            <person name="Sutton G.G."/>
            <person name="Tao W."/>
            <person name="Teichmann S."/>
            <person name="Tobari Y.N."/>
            <person name="Tomimura Y."/>
            <person name="Tsolas J.M."/>
            <person name="Valente V.L."/>
            <person name="Venter E."/>
            <person name="Venter J.C."/>
            <person name="Vicario S."/>
            <person name="Vieira F.G."/>
            <person name="Vilella A.J."/>
            <person name="Villasante A."/>
            <person name="Walenz B."/>
            <person name="Wang J."/>
            <person name="Wasserman M."/>
            <person name="Watts T."/>
            <person name="Wilson D."/>
            <person name="Wilson R.K."/>
            <person name="Wing R.A."/>
            <person name="Wolfner M.F."/>
            <person name="Wong A."/>
            <person name="Wong G.K."/>
            <person name="Wu C.I."/>
            <person name="Wu G."/>
            <person name="Yamamoto D."/>
            <person name="Yang H.P."/>
            <person name="Yang S.P."/>
            <person name="Yorke J.A."/>
            <person name="Yoshida K."/>
            <person name="Zdobnov E."/>
            <person name="Zhang P."/>
            <person name="Zhang Y."/>
            <person name="Zimin A.V."/>
            <person name="Baldwin J."/>
            <person name="Abdouelleil A."/>
            <person name="Abdulkadir J."/>
            <person name="Abebe A."/>
            <person name="Abera B."/>
            <person name="Abreu J."/>
            <person name="Acer S.C."/>
            <person name="Aftuck L."/>
            <person name="Alexander A."/>
            <person name="An P."/>
            <person name="Anderson E."/>
            <person name="Anderson S."/>
            <person name="Arachi H."/>
            <person name="Azer M."/>
            <person name="Bachantsang P."/>
            <person name="Barry A."/>
            <person name="Bayul T."/>
            <person name="Berlin A."/>
            <person name="Bessette D."/>
            <person name="Bloom T."/>
            <person name="Blye J."/>
            <person name="Boguslavskiy L."/>
            <person name="Bonnet C."/>
            <person name="Boukhgalter B."/>
            <person name="Bourzgui I."/>
            <person name="Brown A."/>
            <person name="Cahill P."/>
            <person name="Channer S."/>
            <person name="Cheshatsang Y."/>
            <person name="Chuda L."/>
            <person name="Citroen M."/>
            <person name="Collymore A."/>
            <person name="Cooke P."/>
            <person name="Costello M."/>
            <person name="D'Aco K."/>
            <person name="Daza R."/>
            <person name="De Haan G."/>
            <person name="DeGray S."/>
            <person name="DeMaso C."/>
            <person name="Dhargay N."/>
            <person name="Dooley K."/>
            <person name="Dooley E."/>
            <person name="Doricent M."/>
            <person name="Dorje P."/>
            <person name="Dorjee K."/>
            <person name="Dupes A."/>
            <person name="Elong R."/>
            <person name="Falk J."/>
            <person name="Farina A."/>
            <person name="Faro S."/>
            <person name="Ferguson D."/>
            <person name="Fisher S."/>
            <person name="Foley C.D."/>
            <person name="Franke A."/>
            <person name="Friedrich D."/>
            <person name="Gadbois L."/>
            <person name="Gearin G."/>
            <person name="Gearin C.R."/>
            <person name="Giannoukos G."/>
            <person name="Goode T."/>
            <person name="Graham J."/>
            <person name="Grandbois E."/>
            <person name="Grewal S."/>
            <person name="Gyaltsen K."/>
            <person name="Hafez N."/>
            <person name="Hagos B."/>
            <person name="Hall J."/>
            <person name="Henson C."/>
            <person name="Hollinger A."/>
            <person name="Honan T."/>
            <person name="Huard M.D."/>
            <person name="Hughes L."/>
            <person name="Hurhula B."/>
            <person name="Husby M.E."/>
            <person name="Kamat A."/>
            <person name="Kanga B."/>
            <person name="Kashin S."/>
            <person name="Khazanovich D."/>
            <person name="Kisner P."/>
            <person name="Lance K."/>
            <person name="Lara M."/>
            <person name="Lee W."/>
            <person name="Lennon N."/>
            <person name="Letendre F."/>
            <person name="LeVine R."/>
            <person name="Lipovsky A."/>
            <person name="Liu X."/>
            <person name="Liu J."/>
            <person name="Liu S."/>
            <person name="Lokyitsang T."/>
            <person name="Lokyitsang Y."/>
            <person name="Lubonja R."/>
            <person name="Lui A."/>
            <person name="MacDonald P."/>
            <person name="Magnisalis V."/>
            <person name="Maru K."/>
            <person name="Matthews C."/>
            <person name="McCusker W."/>
            <person name="McDonough S."/>
            <person name="Mehta T."/>
            <person name="Meldrim J."/>
            <person name="Meneus L."/>
            <person name="Mihai O."/>
            <person name="Mihalev A."/>
            <person name="Mihova T."/>
            <person name="Mittelman R."/>
            <person name="Mlenga V."/>
            <person name="Montmayeur A."/>
            <person name="Mulrain L."/>
            <person name="Navidi A."/>
            <person name="Naylor J."/>
            <person name="Negash T."/>
            <person name="Nguyen T."/>
            <person name="Nguyen N."/>
            <person name="Nicol R."/>
            <person name="Norbu C."/>
            <person name="Norbu N."/>
            <person name="Novod N."/>
            <person name="O'Neill B."/>
            <person name="Osman S."/>
            <person name="Markiewicz E."/>
            <person name="Oyono O.L."/>
            <person name="Patti C."/>
            <person name="Phunkhang P."/>
            <person name="Pierre F."/>
            <person name="Priest M."/>
            <person name="Raghuraman S."/>
            <person name="Rege F."/>
            <person name="Reyes R."/>
            <person name="Rise C."/>
            <person name="Rogov P."/>
            <person name="Ross K."/>
            <person name="Ryan E."/>
            <person name="Settipalli S."/>
            <person name="Shea T."/>
            <person name="Sherpa N."/>
            <person name="Shi L."/>
            <person name="Shih D."/>
            <person name="Sparrow T."/>
            <person name="Spaulding J."/>
            <person name="Stalker J."/>
            <person name="Stange-Thomann N."/>
            <person name="Stavropoulos S."/>
            <person name="Stone C."/>
            <person name="Strader C."/>
            <person name="Tesfaye S."/>
            <person name="Thomson T."/>
            <person name="Thoulutsang Y."/>
            <person name="Thoulutsang D."/>
            <person name="Topham K."/>
            <person name="Topping I."/>
            <person name="Tsamla T."/>
            <person name="Vassiliev H."/>
            <person name="Vo A."/>
            <person name="Wangchuk T."/>
            <person name="Wangdi T."/>
            <person name="Weiand M."/>
            <person name="Wilkinson J."/>
            <person name="Wilson A."/>
            <person name="Yadav S."/>
            <person name="Young G."/>
            <person name="Yu Q."/>
            <person name="Zembek L."/>
            <person name="Zhong D."/>
            <person name="Zimmer A."/>
            <person name="Zwirko Z."/>
            <person name="Jaffe D.B."/>
            <person name="Alvarez P."/>
            <person name="Brockman W."/>
            <person name="Butler J."/>
            <person name="Chin C."/>
            <person name="Gnerre S."/>
            <person name="Grabherr M."/>
            <person name="Kleber M."/>
            <person name="Mauceli E."/>
            <person name="MacCallum I."/>
        </authorList>
    </citation>
    <scope>NUCLEOTIDE SEQUENCE [LARGE SCALE GENOMIC DNA]</scope>
    <source>
        <strain evidence="14">Tai18E2 / Tucson 14021-0261.01</strain>
    </source>
</reference>
<dbReference type="InterPro" id="IPR001314">
    <property type="entry name" value="Peptidase_S1A"/>
</dbReference>
<dbReference type="Proteomes" id="UP000002282">
    <property type="component" value="Chromosome X"/>
</dbReference>